<feature type="signal peptide" evidence="2">
    <location>
        <begin position="1"/>
        <end position="23"/>
    </location>
</feature>
<feature type="domain" description="BON" evidence="3">
    <location>
        <begin position="123"/>
        <end position="189"/>
    </location>
</feature>
<dbReference type="InterPro" id="IPR007055">
    <property type="entry name" value="BON_dom"/>
</dbReference>
<evidence type="ECO:0000259" key="3">
    <source>
        <dbReference type="PROSITE" id="PS50914"/>
    </source>
</evidence>
<evidence type="ECO:0000256" key="1">
    <source>
        <dbReference type="ARBA" id="ARBA00022729"/>
    </source>
</evidence>
<evidence type="ECO:0000313" key="4">
    <source>
        <dbReference type="EMBL" id="RUO41787.1"/>
    </source>
</evidence>
<dbReference type="AlphaFoldDB" id="A0A7Z6ZUS5"/>
<keyword evidence="5" id="KW-1185">Reference proteome</keyword>
<dbReference type="InterPro" id="IPR014004">
    <property type="entry name" value="Transpt-assoc_nodulatn_dom_bac"/>
</dbReference>
<dbReference type="PROSITE" id="PS51257">
    <property type="entry name" value="PROKAR_LIPOPROTEIN"/>
    <property type="match status" value="1"/>
</dbReference>
<evidence type="ECO:0000256" key="2">
    <source>
        <dbReference type="SAM" id="SignalP"/>
    </source>
</evidence>
<gene>
    <name evidence="4" type="ORF">CWE22_06435</name>
</gene>
<organism evidence="4 5">
    <name type="scientific">Pseudidiomarina aestuarii</name>
    <dbReference type="NCBI Taxonomy" id="624146"/>
    <lineage>
        <taxon>Bacteria</taxon>
        <taxon>Pseudomonadati</taxon>
        <taxon>Pseudomonadota</taxon>
        <taxon>Gammaproteobacteria</taxon>
        <taxon>Alteromonadales</taxon>
        <taxon>Idiomarinaceae</taxon>
        <taxon>Pseudidiomarina</taxon>
    </lineage>
</organism>
<dbReference type="PROSITE" id="PS50914">
    <property type="entry name" value="BON"/>
    <property type="match status" value="2"/>
</dbReference>
<dbReference type="RefSeq" id="WP_169930518.1">
    <property type="nucleotide sequence ID" value="NZ_PIPR01000001.1"/>
</dbReference>
<dbReference type="PANTHER" id="PTHR34606:SF4">
    <property type="entry name" value="OUTER MEMBRANE LIPOPROTEIN DOLP"/>
    <property type="match status" value="1"/>
</dbReference>
<comment type="caution">
    <text evidence="4">The sequence shown here is derived from an EMBL/GenBank/DDBJ whole genome shotgun (WGS) entry which is preliminary data.</text>
</comment>
<dbReference type="Gene3D" id="3.30.1340.30">
    <property type="match status" value="1"/>
</dbReference>
<dbReference type="PANTHER" id="PTHR34606">
    <property type="entry name" value="BON DOMAIN-CONTAINING PROTEIN"/>
    <property type="match status" value="1"/>
</dbReference>
<dbReference type="SMART" id="SM00749">
    <property type="entry name" value="BON"/>
    <property type="match status" value="2"/>
</dbReference>
<dbReference type="Pfam" id="PF04972">
    <property type="entry name" value="BON"/>
    <property type="match status" value="2"/>
</dbReference>
<dbReference type="NCBIfam" id="NF008247">
    <property type="entry name" value="PRK11023.1"/>
    <property type="match status" value="1"/>
</dbReference>
<reference evidence="5" key="1">
    <citation type="journal article" date="2018" name="Front. Microbiol.">
        <title>Genome-Based Analysis Reveals the Taxonomy and Diversity of the Family Idiomarinaceae.</title>
        <authorList>
            <person name="Liu Y."/>
            <person name="Lai Q."/>
            <person name="Shao Z."/>
        </authorList>
    </citation>
    <scope>NUCLEOTIDE SEQUENCE [LARGE SCALE GENOMIC DNA]</scope>
    <source>
        <strain evidence="5">KYW314</strain>
    </source>
</reference>
<keyword evidence="1 2" id="KW-0732">Signal</keyword>
<dbReference type="InterPro" id="IPR051686">
    <property type="entry name" value="Lipoprotein_DolP"/>
</dbReference>
<name>A0A7Z6ZUS5_9GAMM</name>
<dbReference type="EMBL" id="PIPR01000001">
    <property type="protein sequence ID" value="RUO41787.1"/>
    <property type="molecule type" value="Genomic_DNA"/>
</dbReference>
<dbReference type="Proteomes" id="UP000287766">
    <property type="component" value="Unassembled WGS sequence"/>
</dbReference>
<feature type="domain" description="BON" evidence="3">
    <location>
        <begin position="46"/>
        <end position="114"/>
    </location>
</feature>
<feature type="chain" id="PRO_5031190962" evidence="2">
    <location>
        <begin position="24"/>
        <end position="189"/>
    </location>
</feature>
<protein>
    <submittedName>
        <fullName evidence="4">Osmotically-inducible protein OsmY</fullName>
    </submittedName>
</protein>
<evidence type="ECO:0000313" key="5">
    <source>
        <dbReference type="Proteomes" id="UP000287766"/>
    </source>
</evidence>
<accession>A0A7Z6ZUS5</accession>
<proteinExistence type="predicted"/>
<sequence length="189" mass="20226">MKTLQRATLVVVFTLSLSGCAAALVGATAVGIASASDSRTVGAQVDDQAIEVKAITALQREDKLDNARIQVVSFNRSILLMGQVANRNLSDLAANKVRSIDGVIRVHNEIRVADVIGVQTISKDTWITSKVKAQLLASKEVEGSRVKVVTENGEVFLMGIVSRAEAQTAIDIARNINGVTRVIDAFEIR</sequence>